<gene>
    <name evidence="1" type="ORF">H5410_052861</name>
</gene>
<evidence type="ECO:0008006" key="3">
    <source>
        <dbReference type="Google" id="ProtNLM"/>
    </source>
</evidence>
<dbReference type="Proteomes" id="UP000824120">
    <property type="component" value="Chromosome 10"/>
</dbReference>
<proteinExistence type="predicted"/>
<dbReference type="OrthoDB" id="1706811at2759"/>
<reference evidence="1 2" key="1">
    <citation type="submission" date="2020-09" db="EMBL/GenBank/DDBJ databases">
        <title>De no assembly of potato wild relative species, Solanum commersonii.</title>
        <authorList>
            <person name="Cho K."/>
        </authorList>
    </citation>
    <scope>NUCLEOTIDE SEQUENCE [LARGE SCALE GENOMIC DNA]</scope>
    <source>
        <strain evidence="1">LZ3.2</strain>
        <tissue evidence="1">Leaf</tissue>
    </source>
</reference>
<name>A0A9J5X2Q5_SOLCO</name>
<dbReference type="EMBL" id="JACXVP010000010">
    <property type="protein sequence ID" value="KAG5582234.1"/>
    <property type="molecule type" value="Genomic_DNA"/>
</dbReference>
<accession>A0A9J5X2Q5</accession>
<evidence type="ECO:0000313" key="1">
    <source>
        <dbReference type="EMBL" id="KAG5582234.1"/>
    </source>
</evidence>
<sequence>MLNSIHADIAMELRPFSSASEMWLHLRNIYQQSNVAQEFEVECIIAQYIQEDKNVDSFYAGLQQLWSKQDQISGRNMSTAGFKKMLREGQRTRMVQFLMKLRPEFESIRGSLLNREVTPALDVVLAVVLCEETRLGTQTTMESMPLPAVALLAQKSTINTSSLNTKRSSSAMNATTLVT</sequence>
<organism evidence="1 2">
    <name type="scientific">Solanum commersonii</name>
    <name type="common">Commerson's wild potato</name>
    <name type="synonym">Commerson's nightshade</name>
    <dbReference type="NCBI Taxonomy" id="4109"/>
    <lineage>
        <taxon>Eukaryota</taxon>
        <taxon>Viridiplantae</taxon>
        <taxon>Streptophyta</taxon>
        <taxon>Embryophyta</taxon>
        <taxon>Tracheophyta</taxon>
        <taxon>Spermatophyta</taxon>
        <taxon>Magnoliopsida</taxon>
        <taxon>eudicotyledons</taxon>
        <taxon>Gunneridae</taxon>
        <taxon>Pentapetalae</taxon>
        <taxon>asterids</taxon>
        <taxon>lamiids</taxon>
        <taxon>Solanales</taxon>
        <taxon>Solanaceae</taxon>
        <taxon>Solanoideae</taxon>
        <taxon>Solaneae</taxon>
        <taxon>Solanum</taxon>
    </lineage>
</organism>
<evidence type="ECO:0000313" key="2">
    <source>
        <dbReference type="Proteomes" id="UP000824120"/>
    </source>
</evidence>
<keyword evidence="2" id="KW-1185">Reference proteome</keyword>
<dbReference type="AlphaFoldDB" id="A0A9J5X2Q5"/>
<dbReference type="PANTHER" id="PTHR34222">
    <property type="entry name" value="GAG_PRE-INTEGRS DOMAIN-CONTAINING PROTEIN"/>
    <property type="match status" value="1"/>
</dbReference>
<dbReference type="PANTHER" id="PTHR34222:SF83">
    <property type="entry name" value="CCHC-TYPE DOMAIN-CONTAINING PROTEIN"/>
    <property type="match status" value="1"/>
</dbReference>
<protein>
    <recommendedName>
        <fullName evidence="3">Retrotransposon gag domain-containing protein</fullName>
    </recommendedName>
</protein>
<comment type="caution">
    <text evidence="1">The sequence shown here is derived from an EMBL/GenBank/DDBJ whole genome shotgun (WGS) entry which is preliminary data.</text>
</comment>